<evidence type="ECO:0000256" key="5">
    <source>
        <dbReference type="ARBA" id="ARBA00023136"/>
    </source>
</evidence>
<dbReference type="Pfam" id="PF09680">
    <property type="entry name" value="YjcZ_2"/>
    <property type="match status" value="1"/>
</dbReference>
<dbReference type="NCBIfam" id="TIGR01732">
    <property type="entry name" value="tiny_TM_bacill"/>
    <property type="match status" value="1"/>
</dbReference>
<protein>
    <submittedName>
        <fullName evidence="7">YjcZ family sporulation protein</fullName>
    </submittedName>
</protein>
<evidence type="ECO:0000313" key="7">
    <source>
        <dbReference type="EMBL" id="MFK9092464.1"/>
    </source>
</evidence>
<dbReference type="InterPro" id="IPR010070">
    <property type="entry name" value="YjcZ-like"/>
</dbReference>
<keyword evidence="5 6" id="KW-0472">Membrane</keyword>
<dbReference type="Proteomes" id="UP001623041">
    <property type="component" value="Unassembled WGS sequence"/>
</dbReference>
<evidence type="ECO:0000256" key="4">
    <source>
        <dbReference type="ARBA" id="ARBA00022989"/>
    </source>
</evidence>
<evidence type="ECO:0000313" key="8">
    <source>
        <dbReference type="Proteomes" id="UP001623041"/>
    </source>
</evidence>
<evidence type="ECO:0000256" key="6">
    <source>
        <dbReference type="SAM" id="Phobius"/>
    </source>
</evidence>
<proteinExistence type="inferred from homology"/>
<dbReference type="RefSeq" id="WP_406581201.1">
    <property type="nucleotide sequence ID" value="NZ_JBJHQH010000009.1"/>
</dbReference>
<keyword evidence="3 6" id="KW-0812">Transmembrane</keyword>
<reference evidence="7 8" key="1">
    <citation type="submission" date="2024-11" db="EMBL/GenBank/DDBJ databases">
        <authorList>
            <person name="Lucas J.A."/>
        </authorList>
    </citation>
    <scope>NUCLEOTIDE SEQUENCE [LARGE SCALE GENOMIC DNA]</scope>
    <source>
        <strain evidence="7 8">Z 5.4</strain>
    </source>
</reference>
<gene>
    <name evidence="7" type="ORF">ACJEBI_13325</name>
</gene>
<evidence type="ECO:0000256" key="3">
    <source>
        <dbReference type="ARBA" id="ARBA00022692"/>
    </source>
</evidence>
<keyword evidence="8" id="KW-1185">Reference proteome</keyword>
<evidence type="ECO:0000256" key="1">
    <source>
        <dbReference type="ARBA" id="ARBA00004167"/>
    </source>
</evidence>
<name>A0ABW8RG58_9BACI</name>
<comment type="subcellular location">
    <subcellularLocation>
        <location evidence="1">Membrane</location>
        <topology evidence="1">Single-pass membrane protein</topology>
    </subcellularLocation>
</comment>
<dbReference type="EMBL" id="JBJHQH010000009">
    <property type="protein sequence ID" value="MFK9092464.1"/>
    <property type="molecule type" value="Genomic_DNA"/>
</dbReference>
<sequence>MAECAYGASFALINVLFILLVINGAAWC</sequence>
<organism evidence="7 8">
    <name type="scientific">Bacillus salipaludis</name>
    <dbReference type="NCBI Taxonomy" id="2547811"/>
    <lineage>
        <taxon>Bacteria</taxon>
        <taxon>Bacillati</taxon>
        <taxon>Bacillota</taxon>
        <taxon>Bacilli</taxon>
        <taxon>Bacillales</taxon>
        <taxon>Bacillaceae</taxon>
        <taxon>Bacillus</taxon>
    </lineage>
</organism>
<accession>A0ABW8RG58</accession>
<feature type="transmembrane region" description="Helical" evidence="6">
    <location>
        <begin position="6"/>
        <end position="27"/>
    </location>
</feature>
<comment type="similarity">
    <text evidence="2">Belongs to the SscA family.</text>
</comment>
<evidence type="ECO:0000256" key="2">
    <source>
        <dbReference type="ARBA" id="ARBA00010221"/>
    </source>
</evidence>
<keyword evidence="4 6" id="KW-1133">Transmembrane helix</keyword>
<comment type="caution">
    <text evidence="7">The sequence shown here is derived from an EMBL/GenBank/DDBJ whole genome shotgun (WGS) entry which is preliminary data.</text>
</comment>